<dbReference type="GO" id="GO:0008270">
    <property type="term" value="F:zinc ion binding"/>
    <property type="evidence" value="ECO:0007669"/>
    <property type="project" value="UniProtKB-KW"/>
</dbReference>
<protein>
    <recommendedName>
        <fullName evidence="7">Zinc finger PHD-type domain-containing protein</fullName>
    </recommendedName>
</protein>
<gene>
    <name evidence="8" type="ORF">OsI_28850</name>
</gene>
<evidence type="ECO:0000256" key="2">
    <source>
        <dbReference type="ARBA" id="ARBA00022723"/>
    </source>
</evidence>
<dbReference type="GO" id="GO:0005634">
    <property type="term" value="C:nucleus"/>
    <property type="evidence" value="ECO:0007669"/>
    <property type="project" value="UniProtKB-SubCell"/>
</dbReference>
<dbReference type="Pfam" id="PF22908">
    <property type="entry name" value="PHD_NSD"/>
    <property type="match status" value="1"/>
</dbReference>
<feature type="region of interest" description="Disordered" evidence="6">
    <location>
        <begin position="190"/>
        <end position="216"/>
    </location>
</feature>
<reference evidence="8 9" key="1">
    <citation type="journal article" date="2005" name="PLoS Biol.">
        <title>The genomes of Oryza sativa: a history of duplications.</title>
        <authorList>
            <person name="Yu J."/>
            <person name="Wang J."/>
            <person name="Lin W."/>
            <person name="Li S."/>
            <person name="Li H."/>
            <person name="Zhou J."/>
            <person name="Ni P."/>
            <person name="Dong W."/>
            <person name="Hu S."/>
            <person name="Zeng C."/>
            <person name="Zhang J."/>
            <person name="Zhang Y."/>
            <person name="Li R."/>
            <person name="Xu Z."/>
            <person name="Li S."/>
            <person name="Li X."/>
            <person name="Zheng H."/>
            <person name="Cong L."/>
            <person name="Lin L."/>
            <person name="Yin J."/>
            <person name="Geng J."/>
            <person name="Li G."/>
            <person name="Shi J."/>
            <person name="Liu J."/>
            <person name="Lv H."/>
            <person name="Li J."/>
            <person name="Wang J."/>
            <person name="Deng Y."/>
            <person name="Ran L."/>
            <person name="Shi X."/>
            <person name="Wang X."/>
            <person name="Wu Q."/>
            <person name="Li C."/>
            <person name="Ren X."/>
            <person name="Wang J."/>
            <person name="Wang X."/>
            <person name="Li D."/>
            <person name="Liu D."/>
            <person name="Zhang X."/>
            <person name="Ji Z."/>
            <person name="Zhao W."/>
            <person name="Sun Y."/>
            <person name="Zhang Z."/>
            <person name="Bao J."/>
            <person name="Han Y."/>
            <person name="Dong L."/>
            <person name="Ji J."/>
            <person name="Chen P."/>
            <person name="Wu S."/>
            <person name="Liu J."/>
            <person name="Xiao Y."/>
            <person name="Bu D."/>
            <person name="Tan J."/>
            <person name="Yang L."/>
            <person name="Ye C."/>
            <person name="Zhang J."/>
            <person name="Xu J."/>
            <person name="Zhou Y."/>
            <person name="Yu Y."/>
            <person name="Zhang B."/>
            <person name="Zhuang S."/>
            <person name="Wei H."/>
            <person name="Liu B."/>
            <person name="Lei M."/>
            <person name="Yu H."/>
            <person name="Li Y."/>
            <person name="Xu H."/>
            <person name="Wei S."/>
            <person name="He X."/>
            <person name="Fang L."/>
            <person name="Zhang Z."/>
            <person name="Zhang Y."/>
            <person name="Huang X."/>
            <person name="Su Z."/>
            <person name="Tong W."/>
            <person name="Li J."/>
            <person name="Tong Z."/>
            <person name="Li S."/>
            <person name="Ye J."/>
            <person name="Wang L."/>
            <person name="Fang L."/>
            <person name="Lei T."/>
            <person name="Chen C."/>
            <person name="Chen H."/>
            <person name="Xu Z."/>
            <person name="Li H."/>
            <person name="Huang H."/>
            <person name="Zhang F."/>
            <person name="Xu H."/>
            <person name="Li N."/>
            <person name="Zhao C."/>
            <person name="Li S."/>
            <person name="Dong L."/>
            <person name="Huang Y."/>
            <person name="Li L."/>
            <person name="Xi Y."/>
            <person name="Qi Q."/>
            <person name="Li W."/>
            <person name="Zhang B."/>
            <person name="Hu W."/>
            <person name="Zhang Y."/>
            <person name="Tian X."/>
            <person name="Jiao Y."/>
            <person name="Liang X."/>
            <person name="Jin J."/>
            <person name="Gao L."/>
            <person name="Zheng W."/>
            <person name="Hao B."/>
            <person name="Liu S."/>
            <person name="Wang W."/>
            <person name="Yuan L."/>
            <person name="Cao M."/>
            <person name="McDermott J."/>
            <person name="Samudrala R."/>
            <person name="Wang J."/>
            <person name="Wong G.K."/>
            <person name="Yang H."/>
        </authorList>
    </citation>
    <scope>NUCLEOTIDE SEQUENCE [LARGE SCALE GENOMIC DNA]</scope>
    <source>
        <strain evidence="9">cv. 93-11</strain>
    </source>
</reference>
<feature type="compositionally biased region" description="Polar residues" evidence="6">
    <location>
        <begin position="1208"/>
        <end position="1225"/>
    </location>
</feature>
<evidence type="ECO:0000259" key="7">
    <source>
        <dbReference type="SMART" id="SM00249"/>
    </source>
</evidence>
<dbReference type="CDD" id="cd15566">
    <property type="entry name" value="PHD3_NSD"/>
    <property type="match status" value="1"/>
</dbReference>
<keyword evidence="4" id="KW-0862">Zinc</keyword>
<keyword evidence="3" id="KW-0863">Zinc-finger</keyword>
<evidence type="ECO:0000256" key="1">
    <source>
        <dbReference type="ARBA" id="ARBA00004123"/>
    </source>
</evidence>
<feature type="compositionally biased region" description="Polar residues" evidence="6">
    <location>
        <begin position="920"/>
        <end position="930"/>
    </location>
</feature>
<dbReference type="Proteomes" id="UP000007015">
    <property type="component" value="Chromosome 8"/>
</dbReference>
<feature type="compositionally biased region" description="Basic and acidic residues" evidence="6">
    <location>
        <begin position="1252"/>
        <end position="1261"/>
    </location>
</feature>
<evidence type="ECO:0000313" key="9">
    <source>
        <dbReference type="Proteomes" id="UP000007015"/>
    </source>
</evidence>
<proteinExistence type="predicted"/>
<feature type="compositionally biased region" description="Basic and acidic residues" evidence="6">
    <location>
        <begin position="931"/>
        <end position="940"/>
    </location>
</feature>
<evidence type="ECO:0000256" key="4">
    <source>
        <dbReference type="ARBA" id="ARBA00022833"/>
    </source>
</evidence>
<dbReference type="OMA" id="VQPGDMK"/>
<dbReference type="PANTHER" id="PTHR46235">
    <property type="entry name" value="PHD FINGER-CONTAINING PROTEIN DDB_G0268158"/>
    <property type="match status" value="1"/>
</dbReference>
<dbReference type="Gramene" id="BGIOSGA028482-TA">
    <property type="protein sequence ID" value="BGIOSGA028482-PA"/>
    <property type="gene ID" value="BGIOSGA028482"/>
</dbReference>
<keyword evidence="5" id="KW-0539">Nucleus</keyword>
<organism evidence="8 9">
    <name type="scientific">Oryza sativa subsp. indica</name>
    <name type="common">Rice</name>
    <dbReference type="NCBI Taxonomy" id="39946"/>
    <lineage>
        <taxon>Eukaryota</taxon>
        <taxon>Viridiplantae</taxon>
        <taxon>Streptophyta</taxon>
        <taxon>Embryophyta</taxon>
        <taxon>Tracheophyta</taxon>
        <taxon>Spermatophyta</taxon>
        <taxon>Magnoliopsida</taxon>
        <taxon>Liliopsida</taxon>
        <taxon>Poales</taxon>
        <taxon>Poaceae</taxon>
        <taxon>BOP clade</taxon>
        <taxon>Oryzoideae</taxon>
        <taxon>Oryzeae</taxon>
        <taxon>Oryzinae</taxon>
        <taxon>Oryza</taxon>
        <taxon>Oryza sativa</taxon>
    </lineage>
</organism>
<dbReference type="CDD" id="cd15565">
    <property type="entry name" value="PHD2_NSD"/>
    <property type="match status" value="1"/>
</dbReference>
<evidence type="ECO:0000313" key="8">
    <source>
        <dbReference type="EMBL" id="EEC83403.1"/>
    </source>
</evidence>
<dbReference type="InterPro" id="IPR058939">
    <property type="entry name" value="Mtase_EDM2"/>
</dbReference>
<accession>B8B9U5</accession>
<dbReference type="SMART" id="SM00249">
    <property type="entry name" value="PHD"/>
    <property type="match status" value="3"/>
</dbReference>
<feature type="domain" description="Zinc finger PHD-type" evidence="7">
    <location>
        <begin position="280"/>
        <end position="344"/>
    </location>
</feature>
<dbReference type="InterPro" id="IPR001965">
    <property type="entry name" value="Znf_PHD"/>
</dbReference>
<evidence type="ECO:0000256" key="5">
    <source>
        <dbReference type="ARBA" id="ARBA00023242"/>
    </source>
</evidence>
<dbReference type="Gene3D" id="3.30.40.10">
    <property type="entry name" value="Zinc/RING finger domain, C3HC4 (zinc finger)"/>
    <property type="match status" value="2"/>
</dbReference>
<evidence type="ECO:0000256" key="6">
    <source>
        <dbReference type="SAM" id="MobiDB-lite"/>
    </source>
</evidence>
<name>B8B9U5_ORYSI</name>
<dbReference type="STRING" id="39946.B8B9U5"/>
<dbReference type="InterPro" id="IPR022702">
    <property type="entry name" value="Cytosine_MeTrfase1_RFD"/>
</dbReference>
<feature type="region of interest" description="Disordered" evidence="6">
    <location>
        <begin position="1185"/>
        <end position="1283"/>
    </location>
</feature>
<dbReference type="HOGENOM" id="CLU_003552_0_0_1"/>
<dbReference type="PANTHER" id="PTHR46235:SF3">
    <property type="entry name" value="PHD FINGER-CONTAINING PROTEIN DDB_G0268158"/>
    <property type="match status" value="1"/>
</dbReference>
<keyword evidence="9" id="KW-1185">Reference proteome</keyword>
<feature type="compositionally biased region" description="Basic and acidic residues" evidence="6">
    <location>
        <begin position="951"/>
        <end position="973"/>
    </location>
</feature>
<feature type="domain" description="Zinc finger PHD-type" evidence="7">
    <location>
        <begin position="345"/>
        <end position="410"/>
    </location>
</feature>
<dbReference type="InterPro" id="IPR013083">
    <property type="entry name" value="Znf_RING/FYVE/PHD"/>
</dbReference>
<dbReference type="EMBL" id="CM000133">
    <property type="protein sequence ID" value="EEC83403.1"/>
    <property type="molecule type" value="Genomic_DNA"/>
</dbReference>
<dbReference type="InterPro" id="IPR055198">
    <property type="entry name" value="NSD_PHD"/>
</dbReference>
<dbReference type="Pfam" id="PF26055">
    <property type="entry name" value="Mtase_EDM2"/>
    <property type="match status" value="1"/>
</dbReference>
<dbReference type="Pfam" id="PF12047">
    <property type="entry name" value="DNMT1-RFD"/>
    <property type="match status" value="1"/>
</dbReference>
<sequence>MMSSDDDLEPQLKAVENYYFVDDNDVPVSFDVLPFQFDAAEGVASFKKDVYLRGFTDGGLQKVYKQVVAWKLVLDGDSPEIAVLSTEGSWIALLKPRPSYEETIRSVLITVEMLHFVRRRPTDSEKDMWDHLYGVFERFVVRPLEDDFANHQNLIKLFAQRDPDLANSQVLQVFIKDKIMEKTNEVAQEEIVEEGIPDVPSNDDDDDEEDEEDGDSFDSVCAICDNGGELLCCEGPCMRSFHAKIRDGEDSYCATLGYTKAEVKALKNFVCKNCDHKQHQCFVCGELEPSDGPNAKVFLCNNATCGHFYHPRCVAQLLHPNSRNEASEMEKKIMAGFSFTCPVHWCFHCKGLEDRTQEPLQFAVCRRCPRSYHRKCLPREISFEDINTQGIITRAWELSKRILIYCLDHEIDLDIGTPPRDHIKFPHVEKSAYSAKKKVKELAEKKRRICDDSYVSEPLQKRAKLNEKFNAKGDKSKKAGVKSEFEEVLESEKKKTRSLKKRTQPEEPLVECAAAAAANNANRPVKEREKELGTSSLDMGKIPLSSFPIVDSETEKRISALVEKEVSSLTVADISRRCVIPSTYACSGRQIDKIVVRGKLERSIQAVKAALEKLENGGAVDDAKAVCESEVLRQLTRWHNKLRVYLAPFIHGMRYTSFGRHFTKKEKLIEIAEKLHWYVQPGDMIVDFSCGTNDFSQFMKEKLDKVGKRCNFKNYDVIQPKNSFSFEKRDWMTVRQKELPHGSKLIMGLNPPFGPKAMLANKFIDKALTFKPKLIILIVPKEAERLDRKQQPYDLVWEDDQRLSGKSFYLPGSLDVSDKQIDQWNKSPPPLYLWSRPDWTQKHKRIAEQHGHTKANVFSHNEEDLVYLFEDRATQNHDVNNKNYTSGNGNFTAEKPVQADAFPPEKLVEVAYEEMKVASNRSSMYQSDQISVHDERDAHSDLPMSRHNSMKAKEVSNSSRDRRKSDKTGHEADSDMSILPSDSRNFLHKSGNLEPPISSRSGYTSERLRYHDNHFDHLVGEHSSSSLQMPIFEDSYFRSVNEYGVASVENNIALSTDNVGAGSRMYSPDPELNGYAVDPTVNAYGSVSGGTGGSFYRRQNLEDYTMDSSESAQMNPVPGRDVQEYARTYYGHNRDEVPQTAINTPSMDIRTHIRMYGRHIRDDHTQTTMNPPANDIRAQIRMYGQHATSDHQHASRYSSGSPDARFEQQPSFTSYGMPSLGSTGRSMMDRYSPSIDETSYRTGQRGPYNASDFRRDRHPDDMNFAPHNQYPYPHPGSSGGWHD</sequence>
<evidence type="ECO:0000256" key="3">
    <source>
        <dbReference type="ARBA" id="ARBA00022771"/>
    </source>
</evidence>
<keyword evidence="2" id="KW-0479">Metal-binding</keyword>
<comment type="subcellular location">
    <subcellularLocation>
        <location evidence="1">Nucleus</location>
    </subcellularLocation>
</comment>
<feature type="region of interest" description="Disordered" evidence="6">
    <location>
        <begin position="920"/>
        <end position="1001"/>
    </location>
</feature>
<feature type="domain" description="Zinc finger PHD-type" evidence="7">
    <location>
        <begin position="220"/>
        <end position="275"/>
    </location>
</feature>